<dbReference type="OrthoDB" id="38330at10239"/>
<evidence type="ECO:0000313" key="2">
    <source>
        <dbReference type="Proteomes" id="UP000201252"/>
    </source>
</evidence>
<gene>
    <name evidence="1" type="ORF">SWZG_00036</name>
</gene>
<dbReference type="RefSeq" id="YP_007674401.1">
    <property type="nucleotide sequence ID" value="NC_020851.1"/>
</dbReference>
<dbReference type="GeneID" id="15010937"/>
<dbReference type="EMBL" id="HQ633071">
    <property type="protein sequence ID" value="AGH31549.1"/>
    <property type="molecule type" value="Genomic_DNA"/>
</dbReference>
<dbReference type="KEGG" id="vg:15010937"/>
<reference evidence="1 2" key="1">
    <citation type="submission" date="2010-10" db="EMBL/GenBank/DDBJ databases">
        <title>The Genome Sequence of Synechococcus phage S-SKS1.</title>
        <authorList>
            <consortium name="The Broad Institute Genome Sequencing Platform"/>
            <person name="Henn M.R."/>
            <person name="Clokie M."/>
            <person name="Levin J."/>
            <person name="Malboeuf C."/>
            <person name="Casali M."/>
            <person name="Russ C."/>
            <person name="Lennon N."/>
            <person name="Chapman S.B."/>
            <person name="Erlich R."/>
            <person name="Young S.K."/>
            <person name="Yandava C."/>
            <person name="Zeng Q."/>
            <person name="Alvarado L."/>
            <person name="Anderson S."/>
            <person name="Berlin A."/>
            <person name="Chen Z."/>
            <person name="Freedman E."/>
            <person name="Gellesch M."/>
            <person name="Goldberg J."/>
            <person name="Green L."/>
            <person name="Griggs A."/>
            <person name="Gujja S."/>
            <person name="Heilman E.R."/>
            <person name="Heiman D."/>
            <person name="Hollinger A."/>
            <person name="Howarth C."/>
            <person name="Larson L."/>
            <person name="Mehta T."/>
            <person name="Pearson M."/>
            <person name="Roberts A."/>
            <person name="Ryan E."/>
            <person name="Saif S."/>
            <person name="Shea T."/>
            <person name="Shenoy N."/>
            <person name="Sisk P."/>
            <person name="Stolte C."/>
            <person name="Sykes S."/>
            <person name="White J."/>
            <person name="Haas B."/>
            <person name="Nusbaum C."/>
            <person name="Birren B."/>
        </authorList>
    </citation>
    <scope>NUCLEOTIDE SEQUENCE [LARGE SCALE GENOMIC DNA]</scope>
</reference>
<organism evidence="1 2">
    <name type="scientific">Synechococcus phage S-SKS1</name>
    <dbReference type="NCBI Taxonomy" id="754042"/>
    <lineage>
        <taxon>Viruses</taxon>
        <taxon>Duplodnaviria</taxon>
        <taxon>Heunggongvirae</taxon>
        <taxon>Uroviricota</taxon>
        <taxon>Caudoviricetes</taxon>
        <taxon>Llyrvirus</taxon>
        <taxon>Llyrvirus SSKS1</taxon>
    </lineage>
</organism>
<accession>M4QT68</accession>
<dbReference type="PANTHER" id="PTHR40743:SF1">
    <property type="entry name" value="POSSIBLE GLYCOSYLTRANSFERASE"/>
    <property type="match status" value="1"/>
</dbReference>
<name>M4QT68_9CAUD</name>
<dbReference type="PANTHER" id="PTHR40743">
    <property type="entry name" value="NUCLEOTIDE-DIPHOSPHO-SUGAR TRANSFERASE CONTAINING PROTEIN"/>
    <property type="match status" value="1"/>
</dbReference>
<sequence length="236" mass="27653">MNLIIEYFNSRNHMRNGEYLYCLHQNLANEYIDKVYIFMEDDAELNFNSPKINRIVRKERPSYKDLFDFCNESLKEQICVVANADIIFDDTLRFFKSPNMEKQFYALSRWEISTTDGKNWEVEPYDNSASQDSWIFKTPIPTCDGMNYTMGKPGCDNKITYHMRELGYTCRNPGKKVVTIHFHPTNFRTYDVRTDRVPGPYLLIAPVDNFSGKPVHIDIDGFDDQGRAYIIQKSGE</sequence>
<dbReference type="Proteomes" id="UP000201252">
    <property type="component" value="Segment"/>
</dbReference>
<evidence type="ECO:0008006" key="3">
    <source>
        <dbReference type="Google" id="ProtNLM"/>
    </source>
</evidence>
<evidence type="ECO:0000313" key="1">
    <source>
        <dbReference type="EMBL" id="AGH31549.1"/>
    </source>
</evidence>
<protein>
    <recommendedName>
        <fullName evidence="3">Glycosyltransferase</fullName>
    </recommendedName>
</protein>
<proteinExistence type="predicted"/>
<keyword evidence="2" id="KW-1185">Reference proteome</keyword>